<dbReference type="Gene3D" id="3.30.200.20">
    <property type="entry name" value="Phosphorylase Kinase, domain 1"/>
    <property type="match status" value="1"/>
</dbReference>
<keyword evidence="8" id="KW-1185">Reference proteome</keyword>
<keyword evidence="1" id="KW-0808">Transferase</keyword>
<dbReference type="HOGENOM" id="CLU_007799_1_0_4"/>
<feature type="binding site" evidence="5">
    <location>
        <position position="128"/>
    </location>
    <ligand>
        <name>ATP</name>
        <dbReference type="ChEBI" id="CHEBI:30616"/>
    </ligand>
</feature>
<dbReference type="PATRIC" id="fig|983917.3.peg.3461"/>
<dbReference type="GO" id="GO:0005524">
    <property type="term" value="F:ATP binding"/>
    <property type="evidence" value="ECO:0007669"/>
    <property type="project" value="UniProtKB-UniRule"/>
</dbReference>
<dbReference type="InterPro" id="IPR011009">
    <property type="entry name" value="Kinase-like_dom_sf"/>
</dbReference>
<dbReference type="PROSITE" id="PS00108">
    <property type="entry name" value="PROTEIN_KINASE_ST"/>
    <property type="match status" value="1"/>
</dbReference>
<dbReference type="Gene3D" id="1.10.510.10">
    <property type="entry name" value="Transferase(Phosphotransferase) domain 1"/>
    <property type="match status" value="1"/>
</dbReference>
<evidence type="ECO:0000256" key="2">
    <source>
        <dbReference type="ARBA" id="ARBA00022741"/>
    </source>
</evidence>
<evidence type="ECO:0000313" key="8">
    <source>
        <dbReference type="Proteomes" id="UP000007883"/>
    </source>
</evidence>
<dbReference type="InterPro" id="IPR011990">
    <property type="entry name" value="TPR-like_helical_dom_sf"/>
</dbReference>
<dbReference type="InterPro" id="IPR000719">
    <property type="entry name" value="Prot_kinase_dom"/>
</dbReference>
<dbReference type="EMBL" id="AP012320">
    <property type="protein sequence ID" value="BAL96877.1"/>
    <property type="molecule type" value="Genomic_DNA"/>
</dbReference>
<dbReference type="Pfam" id="PF13374">
    <property type="entry name" value="TPR_10"/>
    <property type="match status" value="1"/>
</dbReference>
<gene>
    <name evidence="7" type="ordered locus">RGE_35380</name>
</gene>
<dbReference type="InterPro" id="IPR017441">
    <property type="entry name" value="Protein_kinase_ATP_BS"/>
</dbReference>
<proteinExistence type="predicted"/>
<dbReference type="KEGG" id="rge:RGE_35380"/>
<dbReference type="PANTHER" id="PTHR43289">
    <property type="entry name" value="MITOGEN-ACTIVATED PROTEIN KINASE KINASE KINASE 20-RELATED"/>
    <property type="match status" value="1"/>
</dbReference>
<dbReference type="GO" id="GO:0004674">
    <property type="term" value="F:protein serine/threonine kinase activity"/>
    <property type="evidence" value="ECO:0007669"/>
    <property type="project" value="UniProtKB-KW"/>
</dbReference>
<evidence type="ECO:0000256" key="3">
    <source>
        <dbReference type="ARBA" id="ARBA00022777"/>
    </source>
</evidence>
<name>I0HV40_RUBGI</name>
<dbReference type="SUPFAM" id="SSF48452">
    <property type="entry name" value="TPR-like"/>
    <property type="match status" value="1"/>
</dbReference>
<accession>I0HV40</accession>
<sequence length="973" mass="104461">MPRPSADMTPLAALSADWPTLDRLLDEALALAAPQRAVWLERLDGEAAPLRETLRRLLALHHEAETEDFLATLPALDLRPEVGVDHEPGPGDRVGPWRLVGLLGEGGMGSVWRAERADGAYRREVALKLPRIGWGRGLAERLARERDILASLEHRHIARLYDAGVDALGRPWLALEIVQGEPIDAWCAARGSSLHERLALLAQACDAVAYAHSRLVIHRDLKPANILVTADGEVRLLDFGIARLLDPGGDGADTEVGQRALTPDYASPEQVLARPLGTASDVYGLGVVGFELCTGQRPHRRPRSAAELARAVADEELPLASRVAADPQRAKALRGDLDAVLATALAREPARRYASAGALAEDLRRWQVGEAVSARVPPRAERLRRLLRRHRTPVAAAALAATALLAGSAVALVQARRAQELARAATAASAEARQAAERATAVQDFLVGIFNASSARQDDPQKARQVSARELLDLGAQRLDEALADQPAARQQLAGTLSALYAELDLDERSLPLAERAEQEAARLYGSGSEPHLQALARLLGRSHESGKVAPAAARALSERALAVAEAASTPSAGRSALWQSLAMVREASDLRDAEALARRALADAQAAHDEDQIAAAMGVLGTVLYRQQRPAEAEPLLAESIRRARREATAWDLGVRRAYLAEVQAQRLRYGAAVQTLQTALDEARRRYGEDHLDTQQLRLRLGSLAAATGRFDAALPLLEEARRRWAAQGEARRLQTSLVLFELGTVLREQGRLAEAERRLNEALTLRQLLRPDSVAAENVRQDLALTLAMQGRGDAARRLLDEVDSRLGDGRAAPALAERQRLMRARIEGLQGHAAAARTLLAPLRDTGLERPPARGLELQAAFQLTALDLAQDDGATAARRLGGLAAALTGAGLWETAPGLAARWHLLCARLAHAGGPVLAADAADHENQAQRLLAGNQSAESTLSRELKAVRALPVGPAAGPAPACARR</sequence>
<dbReference type="PROSITE" id="PS50011">
    <property type="entry name" value="PROTEIN_KINASE_DOM"/>
    <property type="match status" value="1"/>
</dbReference>
<keyword evidence="4 5" id="KW-0067">ATP-binding</keyword>
<evidence type="ECO:0000256" key="1">
    <source>
        <dbReference type="ARBA" id="ARBA00022679"/>
    </source>
</evidence>
<protein>
    <submittedName>
        <fullName evidence="7">Serine/threonine protein kinase with TPR repeats</fullName>
    </submittedName>
</protein>
<dbReference type="Gene3D" id="1.25.40.10">
    <property type="entry name" value="Tetratricopeptide repeat domain"/>
    <property type="match status" value="2"/>
</dbReference>
<feature type="domain" description="Protein kinase" evidence="6">
    <location>
        <begin position="97"/>
        <end position="364"/>
    </location>
</feature>
<reference evidence="7 8" key="1">
    <citation type="journal article" date="2012" name="J. Bacteriol.">
        <title>Complete genome sequence of phototrophic betaproteobacterium Rubrivivax gelatinosus IL144.</title>
        <authorList>
            <person name="Nagashima S."/>
            <person name="Kamimura A."/>
            <person name="Shimizu T."/>
            <person name="Nakamura-isaki S."/>
            <person name="Aono E."/>
            <person name="Sakamoto K."/>
            <person name="Ichikawa N."/>
            <person name="Nakazawa H."/>
            <person name="Sekine M."/>
            <person name="Yamazaki S."/>
            <person name="Fujita N."/>
            <person name="Shimada K."/>
            <person name="Hanada S."/>
            <person name="Nagashima K.V.P."/>
        </authorList>
    </citation>
    <scope>NUCLEOTIDE SEQUENCE [LARGE SCALE GENOMIC DNA]</scope>
    <source>
        <strain evidence="8">NBRC 100245 / IL144</strain>
    </source>
</reference>
<dbReference type="InterPro" id="IPR008271">
    <property type="entry name" value="Ser/Thr_kinase_AS"/>
</dbReference>
<evidence type="ECO:0000256" key="4">
    <source>
        <dbReference type="ARBA" id="ARBA00022840"/>
    </source>
</evidence>
<dbReference type="eggNOG" id="COG0457">
    <property type="taxonomic scope" value="Bacteria"/>
</dbReference>
<keyword evidence="2 5" id="KW-0547">Nucleotide-binding</keyword>
<keyword evidence="3 7" id="KW-0418">Kinase</keyword>
<dbReference type="SUPFAM" id="SSF56112">
    <property type="entry name" value="Protein kinase-like (PK-like)"/>
    <property type="match status" value="1"/>
</dbReference>
<keyword evidence="7" id="KW-0723">Serine/threonine-protein kinase</keyword>
<dbReference type="STRING" id="983917.RGE_35380"/>
<dbReference type="RefSeq" id="WP_014429735.1">
    <property type="nucleotide sequence ID" value="NC_017075.1"/>
</dbReference>
<dbReference type="SMART" id="SM00220">
    <property type="entry name" value="S_TKc"/>
    <property type="match status" value="1"/>
</dbReference>
<dbReference type="AlphaFoldDB" id="I0HV40"/>
<evidence type="ECO:0000259" key="6">
    <source>
        <dbReference type="PROSITE" id="PS50011"/>
    </source>
</evidence>
<dbReference type="Pfam" id="PF13424">
    <property type="entry name" value="TPR_12"/>
    <property type="match status" value="1"/>
</dbReference>
<dbReference type="PANTHER" id="PTHR43289:SF34">
    <property type="entry name" value="SERINE_THREONINE-PROTEIN KINASE YBDM-RELATED"/>
    <property type="match status" value="1"/>
</dbReference>
<dbReference type="CDD" id="cd14014">
    <property type="entry name" value="STKc_PknB_like"/>
    <property type="match status" value="1"/>
</dbReference>
<organism evidence="7 8">
    <name type="scientific">Rubrivivax gelatinosus (strain NBRC 100245 / IL144)</name>
    <dbReference type="NCBI Taxonomy" id="983917"/>
    <lineage>
        <taxon>Bacteria</taxon>
        <taxon>Pseudomonadati</taxon>
        <taxon>Pseudomonadota</taxon>
        <taxon>Betaproteobacteria</taxon>
        <taxon>Burkholderiales</taxon>
        <taxon>Sphaerotilaceae</taxon>
        <taxon>Rubrivivax</taxon>
    </lineage>
</organism>
<dbReference type="PROSITE" id="PS00107">
    <property type="entry name" value="PROTEIN_KINASE_ATP"/>
    <property type="match status" value="1"/>
</dbReference>
<dbReference type="Pfam" id="PF00069">
    <property type="entry name" value="Pkinase"/>
    <property type="match status" value="1"/>
</dbReference>
<dbReference type="Proteomes" id="UP000007883">
    <property type="component" value="Chromosome"/>
</dbReference>
<evidence type="ECO:0000256" key="5">
    <source>
        <dbReference type="PROSITE-ProRule" id="PRU10141"/>
    </source>
</evidence>
<dbReference type="eggNOG" id="COG0515">
    <property type="taxonomic scope" value="Bacteria"/>
</dbReference>
<evidence type="ECO:0000313" key="7">
    <source>
        <dbReference type="EMBL" id="BAL96877.1"/>
    </source>
</evidence>